<dbReference type="Proteomes" id="UP000715441">
    <property type="component" value="Unassembled WGS sequence"/>
</dbReference>
<name>A0ABX1JAV5_9PSEU</name>
<evidence type="ECO:0000313" key="1">
    <source>
        <dbReference type="EMBL" id="NKQ56034.1"/>
    </source>
</evidence>
<reference evidence="1 2" key="1">
    <citation type="submission" date="2020-04" db="EMBL/GenBank/DDBJ databases">
        <title>Novel species.</title>
        <authorList>
            <person name="Teo W.F.A."/>
            <person name="Lipun K."/>
            <person name="Srisuk N."/>
            <person name="Duangmal K."/>
        </authorList>
    </citation>
    <scope>NUCLEOTIDE SEQUENCE [LARGE SCALE GENOMIC DNA]</scope>
    <source>
        <strain evidence="1 2">K13G38</strain>
    </source>
</reference>
<evidence type="ECO:0000313" key="2">
    <source>
        <dbReference type="Proteomes" id="UP000715441"/>
    </source>
</evidence>
<protein>
    <recommendedName>
        <fullName evidence="3">Peptide chain release factor 1</fullName>
    </recommendedName>
</protein>
<comment type="caution">
    <text evidence="1">The sequence shown here is derived from an EMBL/GenBank/DDBJ whole genome shotgun (WGS) entry which is preliminary data.</text>
</comment>
<dbReference type="Pfam" id="PF18845">
    <property type="entry name" value="baeRF_family3"/>
    <property type="match status" value="1"/>
</dbReference>
<gene>
    <name evidence="1" type="ORF">HFP15_24445</name>
</gene>
<organism evidence="1 2">
    <name type="scientific">Amycolatopsis acididurans</name>
    <dbReference type="NCBI Taxonomy" id="2724524"/>
    <lineage>
        <taxon>Bacteria</taxon>
        <taxon>Bacillati</taxon>
        <taxon>Actinomycetota</taxon>
        <taxon>Actinomycetes</taxon>
        <taxon>Pseudonocardiales</taxon>
        <taxon>Pseudonocardiaceae</taxon>
        <taxon>Amycolatopsis</taxon>
    </lineage>
</organism>
<sequence>MDSFSRQDLDTLLGQPRSPSVSLYLTTHRAGPDTQQDPLELTNLIHRAQAELMRGGLRRPAAEQLLAPARDLGEDERFWRDRGEGLAVFLRDGWWRAYRLPVSFDELVVVADRFRVYPLLPLLSSDRSFFVLALSENEARLYRGTRSGLRIVPVPCLPHGVADALRYDQPLRRRNRHFGVRAGVKVRTVVHGQGIGGEIQKERLGRYLHAVSGAIDPVLAGERRPLVLAGVDHVRAAYREITRYPHVLDAGIAGSPDRVPPAQLHARAWELAGPEAMRGRDAAAARYREAAGTGLASDDVSAVVVAAEAGRVECLFLPVGSSGQDDGVVESAAIHTLRTGGNVYAVSAADVPGGGAVAAVFRY</sequence>
<dbReference type="EMBL" id="JAAXLS010000019">
    <property type="protein sequence ID" value="NKQ56034.1"/>
    <property type="molecule type" value="Genomic_DNA"/>
</dbReference>
<evidence type="ECO:0008006" key="3">
    <source>
        <dbReference type="Google" id="ProtNLM"/>
    </source>
</evidence>
<keyword evidence="2" id="KW-1185">Reference proteome</keyword>
<dbReference type="RefSeq" id="WP_168519069.1">
    <property type="nucleotide sequence ID" value="NZ_JAAXLS010000019.1"/>
</dbReference>
<proteinExistence type="predicted"/>
<dbReference type="InterPro" id="IPR041289">
    <property type="entry name" value="Bact_RF_family3"/>
</dbReference>
<accession>A0ABX1JAV5</accession>